<organism evidence="2 3">
    <name type="scientific">Streptomyces phage WRightOn</name>
    <dbReference type="NCBI Taxonomy" id="2053723"/>
    <lineage>
        <taxon>Viruses</taxon>
        <taxon>Duplodnaviria</taxon>
        <taxon>Heunggongvirae</taxon>
        <taxon>Uroviricota</taxon>
        <taxon>Caudoviricetes</taxon>
        <taxon>Beephvirinae</taxon>
        <taxon>Manuelvirus</taxon>
        <taxon>Manuelvirus wrighton</taxon>
    </lineage>
</organism>
<dbReference type="EMBL" id="MG515223">
    <property type="protein sequence ID" value="ATW62468.1"/>
    <property type="molecule type" value="Genomic_DNA"/>
</dbReference>
<accession>A0A2H4PI73</accession>
<gene>
    <name evidence="2" type="ORF">SEA_WRIGHTON_11</name>
</gene>
<sequence>MAGPTPSPSSNAAPQDPSVTKKRTANEVAEAFASLGTSSSSRGGTKDPLVFLGWGGQYEGAYGPMIPLRKEKTGKLSDVANQYYNWDDKTKNKFLSQLNLAGYDTSQMRDAQVAQLWGTYAAQAAQYFAQGRKLTPWDILSRDMEQREAYLNTPRSVTQTSTSYDMSTREDAHAIFLQAAQSLLGRDPTKAEISTFQKALNAYEKANPTVTTQTTNYMGDTVTGQTSTTKGGVKEGARQLMAMEDVKRDPEYGAYQAATTYFDAMMEMIGG</sequence>
<reference evidence="2 3" key="1">
    <citation type="submission" date="2017-11" db="EMBL/GenBank/DDBJ databases">
        <authorList>
            <person name="Keri A.G."/>
            <person name="Ahn S.H."/>
            <person name="Alvarado I.A."/>
            <person name="Hartigan K.A."/>
            <person name="Shaffer C.D."/>
            <person name="Weston-Hafer K.A."/>
            <person name="Russell D.A."/>
            <person name="Pope W.H."/>
            <person name="Jacobs-Sera D."/>
            <person name="Hendrix R.W."/>
            <person name="Hatfull G.F."/>
        </authorList>
    </citation>
    <scope>NUCLEOTIDE SEQUENCE [LARGE SCALE GENOMIC DNA]</scope>
</reference>
<name>A0A2H4PI73_9CAUD</name>
<protein>
    <submittedName>
        <fullName evidence="2">Uncharacterized protein</fullName>
    </submittedName>
</protein>
<feature type="region of interest" description="Disordered" evidence="1">
    <location>
        <begin position="214"/>
        <end position="233"/>
    </location>
</feature>
<keyword evidence="3" id="KW-1185">Reference proteome</keyword>
<feature type="region of interest" description="Disordered" evidence="1">
    <location>
        <begin position="1"/>
        <end position="24"/>
    </location>
</feature>
<evidence type="ECO:0000313" key="3">
    <source>
        <dbReference type="Proteomes" id="UP000241007"/>
    </source>
</evidence>
<evidence type="ECO:0000313" key="2">
    <source>
        <dbReference type="EMBL" id="ATW62468.1"/>
    </source>
</evidence>
<dbReference type="Proteomes" id="UP000241007">
    <property type="component" value="Segment"/>
</dbReference>
<proteinExistence type="predicted"/>
<feature type="compositionally biased region" description="Polar residues" evidence="1">
    <location>
        <begin position="214"/>
        <end position="230"/>
    </location>
</feature>
<evidence type="ECO:0000256" key="1">
    <source>
        <dbReference type="SAM" id="MobiDB-lite"/>
    </source>
</evidence>